<feature type="compositionally biased region" description="Acidic residues" evidence="3">
    <location>
        <begin position="80"/>
        <end position="102"/>
    </location>
</feature>
<evidence type="ECO:0000256" key="3">
    <source>
        <dbReference type="SAM" id="MobiDB-lite"/>
    </source>
</evidence>
<feature type="non-terminal residue" evidence="5">
    <location>
        <position position="1"/>
    </location>
</feature>
<evidence type="ECO:0000259" key="4">
    <source>
        <dbReference type="PROSITE" id="PS50014"/>
    </source>
</evidence>
<dbReference type="InterPro" id="IPR036427">
    <property type="entry name" value="Bromodomain-like_sf"/>
</dbReference>
<feature type="region of interest" description="Disordered" evidence="3">
    <location>
        <begin position="56"/>
        <end position="353"/>
    </location>
</feature>
<dbReference type="EMBL" id="JANBPK010000009">
    <property type="protein sequence ID" value="KAJ2936938.1"/>
    <property type="molecule type" value="Genomic_DNA"/>
</dbReference>
<dbReference type="SMART" id="SM00297">
    <property type="entry name" value="BROMO"/>
    <property type="match status" value="1"/>
</dbReference>
<feature type="compositionally biased region" description="Acidic residues" evidence="3">
    <location>
        <begin position="160"/>
        <end position="172"/>
    </location>
</feature>
<dbReference type="PANTHER" id="PTHR15398:SF4">
    <property type="entry name" value="BROMODOMAIN-CONTAINING PROTEIN 8 ISOFORM X1"/>
    <property type="match status" value="1"/>
</dbReference>
<sequence>MKEAQIDRTEAANAPKAPENLALAQKHFRIRFEELMTLIKAEETKFRTVMKEIEDIKSGKWDSNLRAKISGVPEATTEKDEPENSTAPDEDTGDKQEDEEPTQDGSESVAEQAPDEDEQGDEGEEKEEASQEVDEEEETGTQADVSMADDEETKAPASNPEDEEGADNEVETLLEVHSEAGNEAQEPSRTSEQPASPKETEQAQDEGESSADEPLQTIRRSTRRKSSAASTAPPRPRTRRQRQKQEQEPADSEPETDTGVKAETPQQDEELPSSPFEGTSTRTREGMCDSPGVSTKLNGLAGKRKASFPDEATREAKRVREDSELPEEDESATPARTRSTRQGKGPSEQVPNKKFQNVIGLLHQQISAHRNGTIFHNPIKLSDAPDYHEIVKRPMDLKTIKGRVKDGAISNSREFQRDVYLMFANAMMYNRPGSDVYAMAEDVSSLRYDFMNGPTDTMIR</sequence>
<accession>A0A9W8MQ17</accession>
<evidence type="ECO:0000256" key="2">
    <source>
        <dbReference type="PROSITE-ProRule" id="PRU00035"/>
    </source>
</evidence>
<gene>
    <name evidence="5" type="ORF">H1R20_g172</name>
</gene>
<proteinExistence type="predicted"/>
<dbReference type="Proteomes" id="UP001140091">
    <property type="component" value="Unassembled WGS sequence"/>
</dbReference>
<feature type="compositionally biased region" description="Basic and acidic residues" evidence="3">
    <location>
        <begin position="307"/>
        <end position="323"/>
    </location>
</feature>
<dbReference type="AlphaFoldDB" id="A0A9W8MQ17"/>
<organism evidence="5 6">
    <name type="scientific">Candolleomyces eurysporus</name>
    <dbReference type="NCBI Taxonomy" id="2828524"/>
    <lineage>
        <taxon>Eukaryota</taxon>
        <taxon>Fungi</taxon>
        <taxon>Dikarya</taxon>
        <taxon>Basidiomycota</taxon>
        <taxon>Agaricomycotina</taxon>
        <taxon>Agaricomycetes</taxon>
        <taxon>Agaricomycetidae</taxon>
        <taxon>Agaricales</taxon>
        <taxon>Agaricineae</taxon>
        <taxon>Psathyrellaceae</taxon>
        <taxon>Candolleomyces</taxon>
    </lineage>
</organism>
<dbReference type="OrthoDB" id="1742084at2759"/>
<dbReference type="PANTHER" id="PTHR15398">
    <property type="entry name" value="BROMODOMAIN-CONTAINING PROTEIN 8"/>
    <property type="match status" value="1"/>
</dbReference>
<keyword evidence="1 2" id="KW-0103">Bromodomain</keyword>
<dbReference type="CDD" id="cd04369">
    <property type="entry name" value="Bromodomain"/>
    <property type="match status" value="1"/>
</dbReference>
<dbReference type="Pfam" id="PF00439">
    <property type="entry name" value="Bromodomain"/>
    <property type="match status" value="1"/>
</dbReference>
<feature type="compositionally biased region" description="Polar residues" evidence="3">
    <location>
        <begin position="185"/>
        <end position="194"/>
    </location>
</feature>
<dbReference type="SUPFAM" id="SSF47370">
    <property type="entry name" value="Bromodomain"/>
    <property type="match status" value="1"/>
</dbReference>
<protein>
    <recommendedName>
        <fullName evidence="4">Bromo domain-containing protein</fullName>
    </recommendedName>
</protein>
<feature type="domain" description="Bromo" evidence="4">
    <location>
        <begin position="367"/>
        <end position="437"/>
    </location>
</feature>
<evidence type="ECO:0000313" key="5">
    <source>
        <dbReference type="EMBL" id="KAJ2936938.1"/>
    </source>
</evidence>
<dbReference type="PROSITE" id="PS50014">
    <property type="entry name" value="BROMODOMAIN_2"/>
    <property type="match status" value="1"/>
</dbReference>
<reference evidence="5" key="1">
    <citation type="submission" date="2022-06" db="EMBL/GenBank/DDBJ databases">
        <title>Genome Sequence of Candolleomyces eurysporus.</title>
        <authorList>
            <person name="Buettner E."/>
        </authorList>
    </citation>
    <scope>NUCLEOTIDE SEQUENCE</scope>
    <source>
        <strain evidence="5">VTCC 930004</strain>
    </source>
</reference>
<dbReference type="GO" id="GO:0006325">
    <property type="term" value="P:chromatin organization"/>
    <property type="evidence" value="ECO:0007669"/>
    <property type="project" value="UniProtKB-ARBA"/>
</dbReference>
<evidence type="ECO:0000256" key="1">
    <source>
        <dbReference type="ARBA" id="ARBA00023117"/>
    </source>
</evidence>
<keyword evidence="6" id="KW-1185">Reference proteome</keyword>
<evidence type="ECO:0000313" key="6">
    <source>
        <dbReference type="Proteomes" id="UP001140091"/>
    </source>
</evidence>
<dbReference type="InterPro" id="IPR001487">
    <property type="entry name" value="Bromodomain"/>
</dbReference>
<dbReference type="Gene3D" id="1.20.920.10">
    <property type="entry name" value="Bromodomain-like"/>
    <property type="match status" value="1"/>
</dbReference>
<dbReference type="GO" id="GO:0035267">
    <property type="term" value="C:NuA4 histone acetyltransferase complex"/>
    <property type="evidence" value="ECO:0007669"/>
    <property type="project" value="TreeGrafter"/>
</dbReference>
<name>A0A9W8MQ17_9AGAR</name>
<feature type="compositionally biased region" description="Acidic residues" evidence="3">
    <location>
        <begin position="202"/>
        <end position="211"/>
    </location>
</feature>
<feature type="compositionally biased region" description="Basic and acidic residues" evidence="3">
    <location>
        <begin position="56"/>
        <end position="65"/>
    </location>
</feature>
<comment type="caution">
    <text evidence="5">The sequence shown here is derived from an EMBL/GenBank/DDBJ whole genome shotgun (WGS) entry which is preliminary data.</text>
</comment>
<feature type="compositionally biased region" description="Acidic residues" evidence="3">
    <location>
        <begin position="113"/>
        <end position="139"/>
    </location>
</feature>
<dbReference type="PRINTS" id="PR00503">
    <property type="entry name" value="BROMODOMAIN"/>
</dbReference>